<dbReference type="PRINTS" id="PR00452">
    <property type="entry name" value="SH3DOMAIN"/>
</dbReference>
<dbReference type="GO" id="GO:0030971">
    <property type="term" value="F:receptor tyrosine kinase binding"/>
    <property type="evidence" value="ECO:0007669"/>
    <property type="project" value="TreeGrafter"/>
</dbReference>
<evidence type="ECO:0000256" key="4">
    <source>
        <dbReference type="PROSITE-ProRule" id="PRU00192"/>
    </source>
</evidence>
<dbReference type="PANTHER" id="PTHR19969:SF5">
    <property type="entry name" value="CRK-LIKE PROTEIN"/>
    <property type="match status" value="1"/>
</dbReference>
<dbReference type="PRINTS" id="PR00401">
    <property type="entry name" value="SH2DOMAIN"/>
</dbReference>
<dbReference type="Gene3D" id="2.30.30.40">
    <property type="entry name" value="SH3 Domains"/>
    <property type="match status" value="1"/>
</dbReference>
<dbReference type="SMART" id="SM00252">
    <property type="entry name" value="SH2"/>
    <property type="match status" value="1"/>
</dbReference>
<feature type="domain" description="SH2" evidence="6">
    <location>
        <begin position="137"/>
        <end position="216"/>
    </location>
</feature>
<protein>
    <submittedName>
        <fullName evidence="9">Tyrosine-protein kinase Abl</fullName>
    </submittedName>
</protein>
<accession>A0A7E6EZR8</accession>
<dbReference type="SUPFAM" id="SSF50044">
    <property type="entry name" value="SH3-domain"/>
    <property type="match status" value="1"/>
</dbReference>
<dbReference type="PROSITE" id="PS50002">
    <property type="entry name" value="SH3"/>
    <property type="match status" value="1"/>
</dbReference>
<keyword evidence="1 4" id="KW-0728">SH3 domain</keyword>
<dbReference type="AlphaFoldDB" id="A0A7E6EZR8"/>
<dbReference type="Pfam" id="PF00018">
    <property type="entry name" value="SH3_1"/>
    <property type="match status" value="1"/>
</dbReference>
<dbReference type="InterPro" id="IPR036860">
    <property type="entry name" value="SH2_dom_sf"/>
</dbReference>
<keyword evidence="9" id="KW-0808">Transferase</keyword>
<dbReference type="SUPFAM" id="SSF55550">
    <property type="entry name" value="SH2 domain"/>
    <property type="match status" value="1"/>
</dbReference>
<dbReference type="GO" id="GO:0016301">
    <property type="term" value="F:kinase activity"/>
    <property type="evidence" value="ECO:0007669"/>
    <property type="project" value="UniProtKB-KW"/>
</dbReference>
<evidence type="ECO:0000313" key="9">
    <source>
        <dbReference type="RefSeq" id="XP_036361086.1"/>
    </source>
</evidence>
<dbReference type="PROSITE" id="PS50001">
    <property type="entry name" value="SH2"/>
    <property type="match status" value="1"/>
</dbReference>
<dbReference type="InterPro" id="IPR051184">
    <property type="entry name" value="Tyrosine-phos_adapter"/>
</dbReference>
<dbReference type="Gene3D" id="3.30.505.10">
    <property type="entry name" value="SH2 domain"/>
    <property type="match status" value="1"/>
</dbReference>
<evidence type="ECO:0000256" key="1">
    <source>
        <dbReference type="ARBA" id="ARBA00022443"/>
    </source>
</evidence>
<feature type="region of interest" description="Disordered" evidence="5">
    <location>
        <begin position="1"/>
        <end position="32"/>
    </location>
</feature>
<name>A0A7E6EZR8_9MOLL</name>
<dbReference type="GO" id="GO:0035591">
    <property type="term" value="F:signaling adaptor activity"/>
    <property type="evidence" value="ECO:0007669"/>
    <property type="project" value="TreeGrafter"/>
</dbReference>
<dbReference type="GO" id="GO:0016477">
    <property type="term" value="P:cell migration"/>
    <property type="evidence" value="ECO:0007669"/>
    <property type="project" value="TreeGrafter"/>
</dbReference>
<dbReference type="KEGG" id="osn:115215117"/>
<feature type="compositionally biased region" description="Polar residues" evidence="5">
    <location>
        <begin position="1"/>
        <end position="16"/>
    </location>
</feature>
<dbReference type="InterPro" id="IPR000980">
    <property type="entry name" value="SH2"/>
</dbReference>
<organism evidence="8 9">
    <name type="scientific">Octopus sinensis</name>
    <name type="common">East Asian common octopus</name>
    <dbReference type="NCBI Taxonomy" id="2607531"/>
    <lineage>
        <taxon>Eukaryota</taxon>
        <taxon>Metazoa</taxon>
        <taxon>Spiralia</taxon>
        <taxon>Lophotrochozoa</taxon>
        <taxon>Mollusca</taxon>
        <taxon>Cephalopoda</taxon>
        <taxon>Coleoidea</taxon>
        <taxon>Octopodiformes</taxon>
        <taxon>Octopoda</taxon>
        <taxon>Incirrata</taxon>
        <taxon>Octopodidae</taxon>
        <taxon>Octopus</taxon>
    </lineage>
</organism>
<feature type="domain" description="SH3" evidence="7">
    <location>
        <begin position="70"/>
        <end position="131"/>
    </location>
</feature>
<evidence type="ECO:0000256" key="2">
    <source>
        <dbReference type="ARBA" id="ARBA00022999"/>
    </source>
</evidence>
<keyword evidence="2 3" id="KW-0727">SH2 domain</keyword>
<evidence type="ECO:0000259" key="7">
    <source>
        <dbReference type="PROSITE" id="PS50002"/>
    </source>
</evidence>
<dbReference type="FunFam" id="2.30.30.40:FF:000010">
    <property type="entry name" value="Tyrosine-protein kinase"/>
    <property type="match status" value="1"/>
</dbReference>
<evidence type="ECO:0000259" key="6">
    <source>
        <dbReference type="PROSITE" id="PS50001"/>
    </source>
</evidence>
<keyword evidence="9" id="KW-0418">Kinase</keyword>
<dbReference type="Proteomes" id="UP000515154">
    <property type="component" value="Linkage group LG8"/>
</dbReference>
<dbReference type="InterPro" id="IPR036028">
    <property type="entry name" value="SH3-like_dom_sf"/>
</dbReference>
<dbReference type="PANTHER" id="PTHR19969">
    <property type="entry name" value="SH2-SH3 ADAPTOR PROTEIN-RELATED"/>
    <property type="match status" value="1"/>
</dbReference>
<dbReference type="GO" id="GO:0005737">
    <property type="term" value="C:cytoplasm"/>
    <property type="evidence" value="ECO:0007669"/>
    <property type="project" value="TreeGrafter"/>
</dbReference>
<evidence type="ECO:0000256" key="3">
    <source>
        <dbReference type="PROSITE-ProRule" id="PRU00191"/>
    </source>
</evidence>
<gene>
    <name evidence="9" type="primary">LOC115215117</name>
</gene>
<evidence type="ECO:0000256" key="5">
    <source>
        <dbReference type="SAM" id="MobiDB-lite"/>
    </source>
</evidence>
<dbReference type="CDD" id="cd11850">
    <property type="entry name" value="SH3_Abl"/>
    <property type="match status" value="1"/>
</dbReference>
<proteinExistence type="predicted"/>
<keyword evidence="8" id="KW-1185">Reference proteome</keyword>
<reference evidence="9" key="1">
    <citation type="submission" date="2025-08" db="UniProtKB">
        <authorList>
            <consortium name="RefSeq"/>
        </authorList>
    </citation>
    <scope>IDENTIFICATION</scope>
</reference>
<dbReference type="GO" id="GO:0007167">
    <property type="term" value="P:enzyme-linked receptor protein signaling pathway"/>
    <property type="evidence" value="ECO:0007669"/>
    <property type="project" value="TreeGrafter"/>
</dbReference>
<dbReference type="Pfam" id="PF00017">
    <property type="entry name" value="SH2"/>
    <property type="match status" value="1"/>
</dbReference>
<sequence length="244" mass="26929">MGAQQTKEPRSSSSGKSKVPKTKEPRISSGNIFAEHNEAILNRPLPDAPTEALGTKWMSKENLLSSQTEDDPNLFVALYDFQSGGENQLSIVKGEQMTILGYNKGGEWCEVKNKAGDIGWVPSNYIAPVNSLDKFSWYHGPISRNASEYLLSSGINGSFLVRESESSPGQRSISVRYEGRVYHYRISEDSDGKVYVIADKMLSSICSCSLRSMFESCKSQHCLSSFQGQQNTMHLSSAGIYLTS</sequence>
<dbReference type="InterPro" id="IPR001452">
    <property type="entry name" value="SH3_domain"/>
</dbReference>
<dbReference type="RefSeq" id="XP_036361086.1">
    <property type="nucleotide sequence ID" value="XM_036505193.1"/>
</dbReference>
<evidence type="ECO:0000313" key="8">
    <source>
        <dbReference type="Proteomes" id="UP000515154"/>
    </source>
</evidence>
<dbReference type="SMART" id="SM00326">
    <property type="entry name" value="SH3"/>
    <property type="match status" value="1"/>
</dbReference>